<keyword evidence="4 7" id="KW-1133">Transmembrane helix</keyword>
<feature type="domain" description="Amino acid transporter transmembrane" evidence="8">
    <location>
        <begin position="63"/>
        <end position="456"/>
    </location>
</feature>
<feature type="compositionally biased region" description="Polar residues" evidence="6">
    <location>
        <begin position="1"/>
        <end position="12"/>
    </location>
</feature>
<keyword evidence="5 7" id="KW-0472">Membrane</keyword>
<dbReference type="FunFam" id="1.20.1740.10:FF:000039">
    <property type="entry name" value="Neutral amino acid transporter (Eurofung)"/>
    <property type="match status" value="1"/>
</dbReference>
<feature type="region of interest" description="Disordered" evidence="6">
    <location>
        <begin position="1"/>
        <end position="37"/>
    </location>
</feature>
<dbReference type="GO" id="GO:0016020">
    <property type="term" value="C:membrane"/>
    <property type="evidence" value="ECO:0007669"/>
    <property type="project" value="UniProtKB-SubCell"/>
</dbReference>
<evidence type="ECO:0000256" key="7">
    <source>
        <dbReference type="SAM" id="Phobius"/>
    </source>
</evidence>
<evidence type="ECO:0000256" key="1">
    <source>
        <dbReference type="ARBA" id="ARBA00004141"/>
    </source>
</evidence>
<name>A0A177D212_ALTAL</name>
<dbReference type="KEGG" id="aalt:CC77DRAFT_1067930"/>
<dbReference type="OMA" id="WFYDNWE"/>
<dbReference type="GeneID" id="29114643"/>
<feature type="transmembrane region" description="Helical" evidence="7">
    <location>
        <begin position="430"/>
        <end position="456"/>
    </location>
</feature>
<dbReference type="InterPro" id="IPR013057">
    <property type="entry name" value="AA_transpt_TM"/>
</dbReference>
<accession>A0A177D212</accession>
<feature type="transmembrane region" description="Helical" evidence="7">
    <location>
        <begin position="283"/>
        <end position="305"/>
    </location>
</feature>
<dbReference type="GO" id="GO:0015179">
    <property type="term" value="F:L-amino acid transmembrane transporter activity"/>
    <property type="evidence" value="ECO:0007669"/>
    <property type="project" value="TreeGrafter"/>
</dbReference>
<dbReference type="EMBL" id="KV441512">
    <property type="protein sequence ID" value="OAG13408.1"/>
    <property type="molecule type" value="Genomic_DNA"/>
</dbReference>
<dbReference type="Gene3D" id="1.20.1740.10">
    <property type="entry name" value="Amino acid/polyamine transporter I"/>
    <property type="match status" value="1"/>
</dbReference>
<dbReference type="PANTHER" id="PTHR22950">
    <property type="entry name" value="AMINO ACID TRANSPORTER"/>
    <property type="match status" value="1"/>
</dbReference>
<dbReference type="Proteomes" id="UP000077248">
    <property type="component" value="Unassembled WGS sequence"/>
</dbReference>
<evidence type="ECO:0000259" key="8">
    <source>
        <dbReference type="Pfam" id="PF01490"/>
    </source>
</evidence>
<dbReference type="VEuPathDB" id="FungiDB:CC77DRAFT_1067930"/>
<dbReference type="AlphaFoldDB" id="A0A177D212"/>
<keyword evidence="3 7" id="KW-0812">Transmembrane</keyword>
<gene>
    <name evidence="9" type="ORF">CC77DRAFT_1067930</name>
</gene>
<protein>
    <submittedName>
        <fullName evidence="9">Putative amino acid transporter</fullName>
    </submittedName>
</protein>
<feature type="transmembrane region" description="Helical" evidence="7">
    <location>
        <begin position="250"/>
        <end position="271"/>
    </location>
</feature>
<evidence type="ECO:0000313" key="10">
    <source>
        <dbReference type="Proteomes" id="UP000077248"/>
    </source>
</evidence>
<sequence length="484" mass="51823">MSYQPNSNLESTRSPEKKNEYDLEPQTTHRRGSVFSTGGRRVSITDDVFGEITEEGPNYRDVGWMGSVVVMIKTQIGLGVLSIPSAFDALGVIPGVLCMIGIGGTITWGNYVVGRFRLNHPEVYSIVDVGEMMGGKFGKEFMSVAFMLWWICVAAAGFSSISTALNALSLHGTCTAVFVAVAAVIGFLTGSIRTLGKISWLAWAGVISIITALLTLTIAVGLQDRPAAAPQDGPFVSDYKLIGNPTFIEAMSALNTFVFAYAGTPAFFAIMSEMRDPRDYNKAMYICQGTMTAIYIIVGVVVYYFCGSYVASPALGSAGPLLKRVCYGLAITGLIASTCLVTHYPAKYVFLRIMKGSKHLVSNSKTHWITWLSCTLGVTLAAYVICSAVPNFGSLISLVGALLATFMSMQPLGAMWLYDNLKRPNKGTKWVIGAVWASFVILIGTFIMVAGSYSAIVGIIDDYNSGTSGAWSCADNSNSGSSGH</sequence>
<evidence type="ECO:0000256" key="5">
    <source>
        <dbReference type="ARBA" id="ARBA00023136"/>
    </source>
</evidence>
<comment type="subcellular location">
    <subcellularLocation>
        <location evidence="1">Membrane</location>
        <topology evidence="1">Multi-pass membrane protein</topology>
    </subcellularLocation>
</comment>
<evidence type="ECO:0000256" key="3">
    <source>
        <dbReference type="ARBA" id="ARBA00022692"/>
    </source>
</evidence>
<organism evidence="9 10">
    <name type="scientific">Alternaria alternata</name>
    <name type="common">Alternaria rot fungus</name>
    <name type="synonym">Torula alternata</name>
    <dbReference type="NCBI Taxonomy" id="5599"/>
    <lineage>
        <taxon>Eukaryota</taxon>
        <taxon>Fungi</taxon>
        <taxon>Dikarya</taxon>
        <taxon>Ascomycota</taxon>
        <taxon>Pezizomycotina</taxon>
        <taxon>Dothideomycetes</taxon>
        <taxon>Pleosporomycetidae</taxon>
        <taxon>Pleosporales</taxon>
        <taxon>Pleosporineae</taxon>
        <taxon>Pleosporaceae</taxon>
        <taxon>Alternaria</taxon>
        <taxon>Alternaria sect. Alternaria</taxon>
        <taxon>Alternaria alternata complex</taxon>
    </lineage>
</organism>
<dbReference type="PANTHER" id="PTHR22950:SF683">
    <property type="entry name" value="AMINO ACID TRANSPORTER (EUROFUNG)"/>
    <property type="match status" value="1"/>
</dbReference>
<reference evidence="9 10" key="1">
    <citation type="submission" date="2016-05" db="EMBL/GenBank/DDBJ databases">
        <title>Comparative analysis of secretome profiles of manganese(II)-oxidizing ascomycete fungi.</title>
        <authorList>
            <consortium name="DOE Joint Genome Institute"/>
            <person name="Zeiner C.A."/>
            <person name="Purvine S.O."/>
            <person name="Zink E.M."/>
            <person name="Wu S."/>
            <person name="Pasa-Tolic L."/>
            <person name="Chaput D.L."/>
            <person name="Haridas S."/>
            <person name="Grigoriev I.V."/>
            <person name="Santelli C.M."/>
            <person name="Hansel C.M."/>
        </authorList>
    </citation>
    <scope>NUCLEOTIDE SEQUENCE [LARGE SCALE GENOMIC DNA]</scope>
    <source>
        <strain evidence="9 10">SRC1lrK2f</strain>
    </source>
</reference>
<evidence type="ECO:0000256" key="2">
    <source>
        <dbReference type="ARBA" id="ARBA00008066"/>
    </source>
</evidence>
<keyword evidence="10" id="KW-1185">Reference proteome</keyword>
<feature type="transmembrane region" description="Helical" evidence="7">
    <location>
        <begin position="167"/>
        <end position="188"/>
    </location>
</feature>
<evidence type="ECO:0000313" key="9">
    <source>
        <dbReference type="EMBL" id="OAG13408.1"/>
    </source>
</evidence>
<proteinExistence type="inferred from homology"/>
<comment type="similarity">
    <text evidence="2">Belongs to the amino acid/polyamine transporter 2 family.</text>
</comment>
<feature type="transmembrane region" description="Helical" evidence="7">
    <location>
        <begin position="141"/>
        <end position="161"/>
    </location>
</feature>
<dbReference type="RefSeq" id="XP_018378829.1">
    <property type="nucleotide sequence ID" value="XM_018529049.1"/>
</dbReference>
<feature type="transmembrane region" description="Helical" evidence="7">
    <location>
        <begin position="325"/>
        <end position="346"/>
    </location>
</feature>
<feature type="transmembrane region" description="Helical" evidence="7">
    <location>
        <begin position="396"/>
        <end position="418"/>
    </location>
</feature>
<dbReference type="Pfam" id="PF01490">
    <property type="entry name" value="Aa_trans"/>
    <property type="match status" value="1"/>
</dbReference>
<feature type="transmembrane region" description="Helical" evidence="7">
    <location>
        <begin position="200"/>
        <end position="222"/>
    </location>
</feature>
<feature type="transmembrane region" description="Helical" evidence="7">
    <location>
        <begin position="367"/>
        <end position="390"/>
    </location>
</feature>
<dbReference type="PIRSF" id="PIRSF006060">
    <property type="entry name" value="AA_transporter"/>
    <property type="match status" value="1"/>
</dbReference>
<evidence type="ECO:0000256" key="6">
    <source>
        <dbReference type="SAM" id="MobiDB-lite"/>
    </source>
</evidence>
<evidence type="ECO:0000256" key="4">
    <source>
        <dbReference type="ARBA" id="ARBA00022989"/>
    </source>
</evidence>
<feature type="transmembrane region" description="Helical" evidence="7">
    <location>
        <begin position="89"/>
        <end position="113"/>
    </location>
</feature>